<accession>K3WSQ2</accession>
<keyword evidence="2 3" id="KW-0040">ANK repeat</keyword>
<feature type="repeat" description="ANK" evidence="3">
    <location>
        <begin position="122"/>
        <end position="154"/>
    </location>
</feature>
<dbReference type="InterPro" id="IPR036047">
    <property type="entry name" value="F-box-like_dom_sf"/>
</dbReference>
<feature type="repeat" description="ANK" evidence="3">
    <location>
        <begin position="56"/>
        <end position="88"/>
    </location>
</feature>
<evidence type="ECO:0000256" key="2">
    <source>
        <dbReference type="ARBA" id="ARBA00023043"/>
    </source>
</evidence>
<dbReference type="AlphaFoldDB" id="K3WSQ2"/>
<dbReference type="Pfam" id="PF12937">
    <property type="entry name" value="F-box-like"/>
    <property type="match status" value="1"/>
</dbReference>
<dbReference type="Gene3D" id="1.20.1280.50">
    <property type="match status" value="1"/>
</dbReference>
<dbReference type="PANTHER" id="PTHR24171">
    <property type="entry name" value="ANKYRIN REPEAT DOMAIN-CONTAINING PROTEIN 39-RELATED"/>
    <property type="match status" value="1"/>
</dbReference>
<dbReference type="Proteomes" id="UP000019132">
    <property type="component" value="Unassembled WGS sequence"/>
</dbReference>
<dbReference type="Pfam" id="PF12796">
    <property type="entry name" value="Ank_2"/>
    <property type="match status" value="1"/>
</dbReference>
<dbReference type="SUPFAM" id="SSF81383">
    <property type="entry name" value="F-box domain"/>
    <property type="match status" value="1"/>
</dbReference>
<evidence type="ECO:0000313" key="5">
    <source>
        <dbReference type="EnsemblProtists" id="PYU1_T007996"/>
    </source>
</evidence>
<protein>
    <recommendedName>
        <fullName evidence="4">F-box domain-containing protein</fullName>
    </recommendedName>
</protein>
<dbReference type="InterPro" id="IPR036770">
    <property type="entry name" value="Ankyrin_rpt-contain_sf"/>
</dbReference>
<dbReference type="PRINTS" id="PR01415">
    <property type="entry name" value="ANKYRIN"/>
</dbReference>
<dbReference type="STRING" id="431595.K3WSQ2"/>
<dbReference type="SMART" id="SM00248">
    <property type="entry name" value="ANK"/>
    <property type="match status" value="4"/>
</dbReference>
<evidence type="ECO:0000313" key="6">
    <source>
        <dbReference type="Proteomes" id="UP000019132"/>
    </source>
</evidence>
<dbReference type="VEuPathDB" id="FungiDB:PYU1_G007980"/>
<proteinExistence type="predicted"/>
<dbReference type="EnsemblProtists" id="PYU1_T007996">
    <property type="protein sequence ID" value="PYU1_T007996"/>
    <property type="gene ID" value="PYU1_G007980"/>
</dbReference>
<name>K3WSQ2_GLOUD</name>
<keyword evidence="6" id="KW-1185">Reference proteome</keyword>
<evidence type="ECO:0000259" key="4">
    <source>
        <dbReference type="Pfam" id="PF12937"/>
    </source>
</evidence>
<organism evidence="5 6">
    <name type="scientific">Globisporangium ultimum (strain ATCC 200006 / CBS 805.95 / DAOM BR144)</name>
    <name type="common">Pythium ultimum</name>
    <dbReference type="NCBI Taxonomy" id="431595"/>
    <lineage>
        <taxon>Eukaryota</taxon>
        <taxon>Sar</taxon>
        <taxon>Stramenopiles</taxon>
        <taxon>Oomycota</taxon>
        <taxon>Peronosporomycetes</taxon>
        <taxon>Pythiales</taxon>
        <taxon>Pythiaceae</taxon>
        <taxon>Globisporangium</taxon>
    </lineage>
</organism>
<reference evidence="5" key="3">
    <citation type="submission" date="2015-02" db="UniProtKB">
        <authorList>
            <consortium name="EnsemblProtists"/>
        </authorList>
    </citation>
    <scope>IDENTIFICATION</scope>
    <source>
        <strain evidence="5">DAOM BR144</strain>
    </source>
</reference>
<evidence type="ECO:0000256" key="1">
    <source>
        <dbReference type="ARBA" id="ARBA00022737"/>
    </source>
</evidence>
<dbReference type="eggNOG" id="KOG4177">
    <property type="taxonomic scope" value="Eukaryota"/>
</dbReference>
<reference evidence="6" key="2">
    <citation type="submission" date="2010-04" db="EMBL/GenBank/DDBJ databases">
        <authorList>
            <person name="Buell R."/>
            <person name="Hamilton J."/>
            <person name="Hostetler J."/>
        </authorList>
    </citation>
    <scope>NUCLEOTIDE SEQUENCE [LARGE SCALE GENOMIC DNA]</scope>
    <source>
        <strain evidence="6">DAOM:BR144</strain>
    </source>
</reference>
<reference evidence="6" key="1">
    <citation type="journal article" date="2010" name="Genome Biol.">
        <title>Genome sequence of the necrotrophic plant pathogen Pythium ultimum reveals original pathogenicity mechanisms and effector repertoire.</title>
        <authorList>
            <person name="Levesque C.A."/>
            <person name="Brouwer H."/>
            <person name="Cano L."/>
            <person name="Hamilton J.P."/>
            <person name="Holt C."/>
            <person name="Huitema E."/>
            <person name="Raffaele S."/>
            <person name="Robideau G.P."/>
            <person name="Thines M."/>
            <person name="Win J."/>
            <person name="Zerillo M.M."/>
            <person name="Beakes G.W."/>
            <person name="Boore J.L."/>
            <person name="Busam D."/>
            <person name="Dumas B."/>
            <person name="Ferriera S."/>
            <person name="Fuerstenberg S.I."/>
            <person name="Gachon C.M."/>
            <person name="Gaulin E."/>
            <person name="Govers F."/>
            <person name="Grenville-Briggs L."/>
            <person name="Horner N."/>
            <person name="Hostetler J."/>
            <person name="Jiang R.H."/>
            <person name="Johnson J."/>
            <person name="Krajaejun T."/>
            <person name="Lin H."/>
            <person name="Meijer H.J."/>
            <person name="Moore B."/>
            <person name="Morris P."/>
            <person name="Phuntmart V."/>
            <person name="Puiu D."/>
            <person name="Shetty J."/>
            <person name="Stajich J.E."/>
            <person name="Tripathy S."/>
            <person name="Wawra S."/>
            <person name="van West P."/>
            <person name="Whitty B.R."/>
            <person name="Coutinho P.M."/>
            <person name="Henrissat B."/>
            <person name="Martin F."/>
            <person name="Thomas P.D."/>
            <person name="Tyler B.M."/>
            <person name="De Vries R.P."/>
            <person name="Kamoun S."/>
            <person name="Yandell M."/>
            <person name="Tisserat N."/>
            <person name="Buell C.R."/>
        </authorList>
    </citation>
    <scope>NUCLEOTIDE SEQUENCE</scope>
    <source>
        <strain evidence="6">DAOM:BR144</strain>
    </source>
</reference>
<keyword evidence="1" id="KW-0677">Repeat</keyword>
<dbReference type="Pfam" id="PF00023">
    <property type="entry name" value="Ank"/>
    <property type="match status" value="1"/>
</dbReference>
<dbReference type="InterPro" id="IPR001810">
    <property type="entry name" value="F-box_dom"/>
</dbReference>
<dbReference type="PROSITE" id="PS50088">
    <property type="entry name" value="ANK_REPEAT"/>
    <property type="match status" value="3"/>
</dbReference>
<dbReference type="EMBL" id="GL376617">
    <property type="status" value="NOT_ANNOTATED_CDS"/>
    <property type="molecule type" value="Genomic_DNA"/>
</dbReference>
<sequence>MHQAEDTTTVQLTRMLRSADAKLSHELLIASEKGKKHAAYLLLHQGIDKERCKGMSGYTPLHYGATRGHLEVIQLLLDFGWPIDTRNDALETPLHLAAFNGHTAVAECLLDRGATINACNEDNETPLFYAARKHHHRVVRLLIRRECDLGLQNRFGDTAQDEAANEKTLMEFAVGNEDAQRLYSLKRATHLTQPHWNDDNRSSSETLLAQKLRERVLMFLDLKSLCLASQVAYRWHRAADNPTLWRKLGVSRWELLLNATMGMGTHPESKAIELRPW</sequence>
<dbReference type="InterPro" id="IPR002110">
    <property type="entry name" value="Ankyrin_rpt"/>
</dbReference>
<dbReference type="OMA" id="HRAADNP"/>
<dbReference type="HOGENOM" id="CLU_036565_0_0_1"/>
<dbReference type="SUPFAM" id="SSF48403">
    <property type="entry name" value="Ankyrin repeat"/>
    <property type="match status" value="1"/>
</dbReference>
<feature type="domain" description="F-box" evidence="4">
    <location>
        <begin position="215"/>
        <end position="248"/>
    </location>
</feature>
<evidence type="ECO:0000256" key="3">
    <source>
        <dbReference type="PROSITE-ProRule" id="PRU00023"/>
    </source>
</evidence>
<dbReference type="Gene3D" id="1.25.40.20">
    <property type="entry name" value="Ankyrin repeat-containing domain"/>
    <property type="match status" value="2"/>
</dbReference>
<dbReference type="PROSITE" id="PS50297">
    <property type="entry name" value="ANK_REP_REGION"/>
    <property type="match status" value="3"/>
</dbReference>
<feature type="repeat" description="ANK" evidence="3">
    <location>
        <begin position="89"/>
        <end position="121"/>
    </location>
</feature>
<dbReference type="InParanoid" id="K3WSQ2"/>